<comment type="caution">
    <text evidence="1">The sequence shown here is derived from an EMBL/GenBank/DDBJ whole genome shotgun (WGS) entry which is preliminary data.</text>
</comment>
<sequence>MSALSDKIKSDLVKLSKSDKHLQSIIKRLESGKANLTDVDDFAQATGTVLKKVFEKSITESPKAFTDEQLIAEILGDIFGDNYDLINSVAENIQKQLDKAAGIGIKPQRADFPSERIENLAKVTAQKDLTDKTSLSEFTASVENINGSIFTDYVKTNADFRSKAGLRVYVIRSDHSKCCAWCSKLAGKYVYPDVPKDIWRRHKRCTCEITYVNEKAGTYDQISYSDVQNGKEIETRKQVTRLTPEQARAKEKEVLKRLDKRGGSGIIKMKDIPIGKSIGAKAKNYDILDPQTGEYFNFVEGTKIQNPKVFAGKGGTKPLNPEVADGLSKQIGGKPENWQHLKGIGVIDYYGEEVKAEVHWFQEESVGKHKFKVKRWLDNDD</sequence>
<dbReference type="AlphaFoldDB" id="A0AAW6E154"/>
<reference evidence="1" key="1">
    <citation type="submission" date="2023-01" db="EMBL/GenBank/DDBJ databases">
        <title>Human gut microbiome strain richness.</title>
        <authorList>
            <person name="Chen-Liaw A."/>
        </authorList>
    </citation>
    <scope>NUCLEOTIDE SEQUENCE</scope>
    <source>
        <strain evidence="1">D59st1_B8_D59t2_181005</strain>
    </source>
</reference>
<dbReference type="EMBL" id="JAQMLS010000010">
    <property type="protein sequence ID" value="MDB8742948.1"/>
    <property type="molecule type" value="Genomic_DNA"/>
</dbReference>
<name>A0AAW6E154_9FIRM</name>
<evidence type="ECO:0000313" key="1">
    <source>
        <dbReference type="EMBL" id="MDB8742948.1"/>
    </source>
</evidence>
<accession>A0AAW6E154</accession>
<dbReference type="Proteomes" id="UP001211421">
    <property type="component" value="Unassembled WGS sequence"/>
</dbReference>
<evidence type="ECO:0008006" key="3">
    <source>
        <dbReference type="Google" id="ProtNLM"/>
    </source>
</evidence>
<proteinExistence type="predicted"/>
<dbReference type="RefSeq" id="WP_195552111.1">
    <property type="nucleotide sequence ID" value="NZ_JADMNX010000010.1"/>
</dbReference>
<evidence type="ECO:0000313" key="2">
    <source>
        <dbReference type="Proteomes" id="UP001211421"/>
    </source>
</evidence>
<gene>
    <name evidence="1" type="ORF">PNV70_12830</name>
</gene>
<protein>
    <recommendedName>
        <fullName evidence="3">Bacterial toxin 50 domain-containing protein</fullName>
    </recommendedName>
</protein>
<organism evidence="1 2">
    <name type="scientific">Ruminococcus bicirculans</name>
    <name type="common">ex Wegman et al. 2014</name>
    <dbReference type="NCBI Taxonomy" id="1160721"/>
    <lineage>
        <taxon>Bacteria</taxon>
        <taxon>Bacillati</taxon>
        <taxon>Bacillota</taxon>
        <taxon>Clostridia</taxon>
        <taxon>Eubacteriales</taxon>
        <taxon>Oscillospiraceae</taxon>
        <taxon>Ruminococcus</taxon>
    </lineage>
</organism>